<evidence type="ECO:0000259" key="4">
    <source>
        <dbReference type="PROSITE" id="PS50106"/>
    </source>
</evidence>
<protein>
    <recommendedName>
        <fullName evidence="4">PDZ domain-containing protein</fullName>
    </recommendedName>
</protein>
<sequence>MLTISSSSTPAALRRPVLRRRHSQSLDLYRPRTITIEKTTTSASYGFSIQTYGFASLNPLSTDDSACSLVSLSSGSTLSRKSSASNSFCLSSSQIAPIQLVTYVDNVQEQSPAWDAGLRAGSVILSVNDETVEHDDHETLVRRITQASMTQLKLVIIQQNINKQIALCEQLQQLHKQLQEKEEELEELCKQEKNRNENIPVKETESPSPRLQHVSEDSPENSSSFCHNKIPLDWRQSVTTFAHQQKLTQRVLPPVLTASASVSSSKYLKNRKLNPSQNHGRSLSLSTLVLQYSKPSILRHHSSIKHQRKSNNRRALSHEEIFYPNNNRLARRGEDDSILASGCSLAMDLSKSFDKNNHHLSSSSSSSTSTVNSDDYGNNPEDKLDNHIKQFKWKLKISK</sequence>
<comment type="subcellular location">
    <subcellularLocation>
        <location evidence="1">Cytoplasm</location>
    </subcellularLocation>
</comment>
<dbReference type="SMART" id="SM00228">
    <property type="entry name" value="PDZ"/>
    <property type="match status" value="1"/>
</dbReference>
<dbReference type="Proteomes" id="UP000663877">
    <property type="component" value="Unassembled WGS sequence"/>
</dbReference>
<evidence type="ECO:0000256" key="3">
    <source>
        <dbReference type="SAM" id="MobiDB-lite"/>
    </source>
</evidence>
<dbReference type="InterPro" id="IPR001478">
    <property type="entry name" value="PDZ"/>
</dbReference>
<evidence type="ECO:0000313" key="5">
    <source>
        <dbReference type="EMBL" id="CAF0908079.1"/>
    </source>
</evidence>
<dbReference type="EMBL" id="CAJNOI010000039">
    <property type="protein sequence ID" value="CAF0908079.1"/>
    <property type="molecule type" value="Genomic_DNA"/>
</dbReference>
<dbReference type="PANTHER" id="PTHR15963">
    <property type="entry name" value="GENERAL RECEPTOR FOR PHOSPHOINOSITIDES 1-ASSOCIATED SCAFFOLD PROTEIN-RELATED"/>
    <property type="match status" value="1"/>
</dbReference>
<dbReference type="Pfam" id="PF17820">
    <property type="entry name" value="PDZ_6"/>
    <property type="match status" value="1"/>
</dbReference>
<dbReference type="OrthoDB" id="10041077at2759"/>
<feature type="region of interest" description="Disordered" evidence="3">
    <location>
        <begin position="357"/>
        <end position="383"/>
    </location>
</feature>
<reference evidence="5" key="1">
    <citation type="submission" date="2021-02" db="EMBL/GenBank/DDBJ databases">
        <authorList>
            <person name="Nowell W R."/>
        </authorList>
    </citation>
    <scope>NUCLEOTIDE SEQUENCE</scope>
</reference>
<feature type="domain" description="PDZ" evidence="4">
    <location>
        <begin position="75"/>
        <end position="147"/>
    </location>
</feature>
<proteinExistence type="predicted"/>
<evidence type="ECO:0000256" key="2">
    <source>
        <dbReference type="ARBA" id="ARBA00022490"/>
    </source>
</evidence>
<comment type="caution">
    <text evidence="5">The sequence shown here is derived from an EMBL/GenBank/DDBJ whole genome shotgun (WGS) entry which is preliminary data.</text>
</comment>
<accession>A0A814A7R6</accession>
<dbReference type="PROSITE" id="PS50106">
    <property type="entry name" value="PDZ"/>
    <property type="match status" value="1"/>
</dbReference>
<feature type="compositionally biased region" description="Low complexity" evidence="3">
    <location>
        <begin position="361"/>
        <end position="370"/>
    </location>
</feature>
<feature type="region of interest" description="Disordered" evidence="3">
    <location>
        <begin position="196"/>
        <end position="223"/>
    </location>
</feature>
<dbReference type="GO" id="GO:0005737">
    <property type="term" value="C:cytoplasm"/>
    <property type="evidence" value="ECO:0007669"/>
    <property type="project" value="UniProtKB-SubCell"/>
</dbReference>
<evidence type="ECO:0000313" key="6">
    <source>
        <dbReference type="EMBL" id="CAF1148481.1"/>
    </source>
</evidence>
<gene>
    <name evidence="5" type="ORF">BJG266_LOCUS10843</name>
    <name evidence="6" type="ORF">QVE165_LOCUS22879</name>
</gene>
<keyword evidence="2" id="KW-0963">Cytoplasm</keyword>
<organism evidence="5 8">
    <name type="scientific">Adineta steineri</name>
    <dbReference type="NCBI Taxonomy" id="433720"/>
    <lineage>
        <taxon>Eukaryota</taxon>
        <taxon>Metazoa</taxon>
        <taxon>Spiralia</taxon>
        <taxon>Gnathifera</taxon>
        <taxon>Rotifera</taxon>
        <taxon>Eurotatoria</taxon>
        <taxon>Bdelloidea</taxon>
        <taxon>Adinetida</taxon>
        <taxon>Adinetidae</taxon>
        <taxon>Adineta</taxon>
    </lineage>
</organism>
<feature type="compositionally biased region" description="Basic and acidic residues" evidence="3">
    <location>
        <begin position="196"/>
        <end position="205"/>
    </location>
</feature>
<dbReference type="Gene3D" id="2.30.42.10">
    <property type="match status" value="1"/>
</dbReference>
<dbReference type="PANTHER" id="PTHR15963:SF5">
    <property type="entry name" value="SHORT SPINDLE 6, ISOFORM A"/>
    <property type="match status" value="1"/>
</dbReference>
<dbReference type="InterPro" id="IPR041489">
    <property type="entry name" value="PDZ_6"/>
</dbReference>
<dbReference type="AlphaFoldDB" id="A0A814A7R6"/>
<dbReference type="SUPFAM" id="SSF50156">
    <property type="entry name" value="PDZ domain-like"/>
    <property type="match status" value="1"/>
</dbReference>
<dbReference type="InterPro" id="IPR052122">
    <property type="entry name" value="Intracell_Traff_Signaling_Reg"/>
</dbReference>
<evidence type="ECO:0000256" key="1">
    <source>
        <dbReference type="ARBA" id="ARBA00004496"/>
    </source>
</evidence>
<dbReference type="InterPro" id="IPR036034">
    <property type="entry name" value="PDZ_sf"/>
</dbReference>
<evidence type="ECO:0000313" key="8">
    <source>
        <dbReference type="Proteomes" id="UP000663877"/>
    </source>
</evidence>
<evidence type="ECO:0000313" key="7">
    <source>
        <dbReference type="Proteomes" id="UP000663832"/>
    </source>
</evidence>
<keyword evidence="7" id="KW-1185">Reference proteome</keyword>
<name>A0A814A7R6_9BILA</name>
<dbReference type="EMBL" id="CAJNOM010000153">
    <property type="protein sequence ID" value="CAF1148481.1"/>
    <property type="molecule type" value="Genomic_DNA"/>
</dbReference>
<dbReference type="Proteomes" id="UP000663832">
    <property type="component" value="Unassembled WGS sequence"/>
</dbReference>